<feature type="binding site" evidence="4">
    <location>
        <position position="144"/>
    </location>
    <ligand>
        <name>Mg(2+)</name>
        <dbReference type="ChEBI" id="CHEBI:18420"/>
    </ligand>
</feature>
<dbReference type="InterPro" id="IPR005000">
    <property type="entry name" value="Aldolase/citrate-lyase_domain"/>
</dbReference>
<dbReference type="RefSeq" id="XP_004335586.1">
    <property type="nucleotide sequence ID" value="XM_004335538.1"/>
</dbReference>
<dbReference type="GO" id="GO:0006107">
    <property type="term" value="P:oxaloacetate metabolic process"/>
    <property type="evidence" value="ECO:0007669"/>
    <property type="project" value="TreeGrafter"/>
</dbReference>
<dbReference type="PIRSF" id="PIRSF015582">
    <property type="entry name" value="Cit_lyase_B"/>
    <property type="match status" value="1"/>
</dbReference>
<evidence type="ECO:0000256" key="3">
    <source>
        <dbReference type="ARBA" id="ARBA00022842"/>
    </source>
</evidence>
<evidence type="ECO:0000259" key="5">
    <source>
        <dbReference type="Pfam" id="PF03328"/>
    </source>
</evidence>
<dbReference type="InterPro" id="IPR040442">
    <property type="entry name" value="Pyrv_kinase-like_dom_sf"/>
</dbReference>
<dbReference type="Pfam" id="PF03328">
    <property type="entry name" value="HpcH_HpaI"/>
    <property type="match status" value="2"/>
</dbReference>
<dbReference type="InterPro" id="IPR011206">
    <property type="entry name" value="Citrate_lyase_beta/mcl1/mcl2"/>
</dbReference>
<protein>
    <submittedName>
        <fullName evidence="6">HpcH/HpaI aldolase/citrate lyase subfamily protein</fullName>
    </submittedName>
</protein>
<dbReference type="KEGG" id="acan:ACA1_359020"/>
<sequence>MADMLLKVLQKKGDMALPDVLVPDMEDSVPLAEKASARQAIASLLPQLAQLGAHTKVLPRVNSLDTGTCPRATSILLHSAMQSSDRLMEDDLQAVIAQGDLIFGVSVGKVGSAEDMRRIDEIVSALESKNGVRAGKIHIVPWLETAAGVVNAHEICKSSSRHCHPLTPPPLNECWSHRISPCVPGLRHRIIGVAYGGDDFLTDMGVQGASDQTPSGLVTYARSAISVAARAANVLSLETPATDVKRLGYRGMFAIHPNQVQTINECFSPSAQEIEYAKKVVAAYEEAERQGKGSTSVDGKMVDAPVVKRAYALLKTLPQP</sequence>
<proteinExistence type="predicted"/>
<dbReference type="GO" id="GO:0016829">
    <property type="term" value="F:lyase activity"/>
    <property type="evidence" value="ECO:0007669"/>
    <property type="project" value="UniProtKB-KW"/>
</dbReference>
<evidence type="ECO:0000256" key="2">
    <source>
        <dbReference type="ARBA" id="ARBA00022723"/>
    </source>
</evidence>
<feature type="binding site" evidence="4">
    <location>
        <position position="199"/>
    </location>
    <ligand>
        <name>Mg(2+)</name>
        <dbReference type="ChEBI" id="CHEBI:18420"/>
    </ligand>
</feature>
<name>L8GLJ7_ACACF</name>
<reference evidence="6 7" key="1">
    <citation type="journal article" date="2013" name="Genome Biol.">
        <title>Genome of Acanthamoeba castellanii highlights extensive lateral gene transfer and early evolution of tyrosine kinase signaling.</title>
        <authorList>
            <person name="Clarke M."/>
            <person name="Lohan A.J."/>
            <person name="Liu B."/>
            <person name="Lagkouvardos I."/>
            <person name="Roy S."/>
            <person name="Zafar N."/>
            <person name="Bertelli C."/>
            <person name="Schilde C."/>
            <person name="Kianianmomeni A."/>
            <person name="Burglin T.R."/>
            <person name="Frech C."/>
            <person name="Turcotte B."/>
            <person name="Kopec K.O."/>
            <person name="Synnott J.M."/>
            <person name="Choo C."/>
            <person name="Paponov I."/>
            <person name="Finkler A."/>
            <person name="Soon Heng Tan C."/>
            <person name="Hutchins A.P."/>
            <person name="Weinmeier T."/>
            <person name="Rattei T."/>
            <person name="Chu J.S."/>
            <person name="Gimenez G."/>
            <person name="Irimia M."/>
            <person name="Rigden D.J."/>
            <person name="Fitzpatrick D.A."/>
            <person name="Lorenzo-Morales J."/>
            <person name="Bateman A."/>
            <person name="Chiu C.H."/>
            <person name="Tang P."/>
            <person name="Hegemann P."/>
            <person name="Fromm H."/>
            <person name="Raoult D."/>
            <person name="Greub G."/>
            <person name="Miranda-Saavedra D."/>
            <person name="Chen N."/>
            <person name="Nash P."/>
            <person name="Ginger M.L."/>
            <person name="Horn M."/>
            <person name="Schaap P."/>
            <person name="Caler L."/>
            <person name="Loftus B."/>
        </authorList>
    </citation>
    <scope>NUCLEOTIDE SEQUENCE [LARGE SCALE GENOMIC DNA]</scope>
    <source>
        <strain evidence="6 7">Neff</strain>
    </source>
</reference>
<evidence type="ECO:0000256" key="4">
    <source>
        <dbReference type="PIRSR" id="PIRSR015582-2"/>
    </source>
</evidence>
<dbReference type="PANTHER" id="PTHR32308">
    <property type="entry name" value="LYASE BETA SUBUNIT, PUTATIVE (AFU_ORTHOLOGUE AFUA_4G13030)-RELATED"/>
    <property type="match status" value="1"/>
</dbReference>
<dbReference type="SUPFAM" id="SSF51621">
    <property type="entry name" value="Phosphoenolpyruvate/pyruvate domain"/>
    <property type="match status" value="1"/>
</dbReference>
<dbReference type="GO" id="GO:0000287">
    <property type="term" value="F:magnesium ion binding"/>
    <property type="evidence" value="ECO:0007669"/>
    <property type="project" value="TreeGrafter"/>
</dbReference>
<feature type="domain" description="HpcH/HpaI aldolase/citrate lyase" evidence="5">
    <location>
        <begin position="15"/>
        <end position="74"/>
    </location>
</feature>
<evidence type="ECO:0000313" key="7">
    <source>
        <dbReference type="Proteomes" id="UP000011083"/>
    </source>
</evidence>
<gene>
    <name evidence="6" type="ORF">ACA1_359020</name>
</gene>
<dbReference type="Proteomes" id="UP000011083">
    <property type="component" value="Unassembled WGS sequence"/>
</dbReference>
<dbReference type="STRING" id="1257118.L8GLJ7"/>
<feature type="domain" description="HpcH/HpaI aldolase/citrate lyase" evidence="5">
    <location>
        <begin position="84"/>
        <end position="246"/>
    </location>
</feature>
<keyword evidence="3 4" id="KW-0460">Magnesium</keyword>
<dbReference type="AlphaFoldDB" id="L8GLJ7"/>
<accession>L8GLJ7</accession>
<keyword evidence="6" id="KW-0456">Lyase</keyword>
<organism evidence="6 7">
    <name type="scientific">Acanthamoeba castellanii (strain ATCC 30010 / Neff)</name>
    <dbReference type="NCBI Taxonomy" id="1257118"/>
    <lineage>
        <taxon>Eukaryota</taxon>
        <taxon>Amoebozoa</taxon>
        <taxon>Discosea</taxon>
        <taxon>Longamoebia</taxon>
        <taxon>Centramoebida</taxon>
        <taxon>Acanthamoebidae</taxon>
        <taxon>Acanthamoeba</taxon>
    </lineage>
</organism>
<keyword evidence="7" id="KW-1185">Reference proteome</keyword>
<keyword evidence="2 4" id="KW-0479">Metal-binding</keyword>
<dbReference type="OrthoDB" id="1773at2759"/>
<dbReference type="InterPro" id="IPR015813">
    <property type="entry name" value="Pyrv/PenolPyrv_kinase-like_dom"/>
</dbReference>
<comment type="cofactor">
    <cofactor evidence="1">
        <name>Mg(2+)</name>
        <dbReference type="ChEBI" id="CHEBI:18420"/>
    </cofactor>
</comment>
<evidence type="ECO:0000313" key="6">
    <source>
        <dbReference type="EMBL" id="ELR13573.1"/>
    </source>
</evidence>
<dbReference type="PANTHER" id="PTHR32308:SF0">
    <property type="entry name" value="HPCH_HPAI ALDOLASE_CITRATE LYASE DOMAIN-CONTAINING PROTEIN"/>
    <property type="match status" value="1"/>
</dbReference>
<dbReference type="EMBL" id="KB008090">
    <property type="protein sequence ID" value="ELR13573.1"/>
    <property type="molecule type" value="Genomic_DNA"/>
</dbReference>
<evidence type="ECO:0000256" key="1">
    <source>
        <dbReference type="ARBA" id="ARBA00001946"/>
    </source>
</evidence>
<dbReference type="GeneID" id="14914113"/>
<dbReference type="Gene3D" id="3.20.20.60">
    <property type="entry name" value="Phosphoenolpyruvate-binding domains"/>
    <property type="match status" value="2"/>
</dbReference>
<dbReference type="VEuPathDB" id="AmoebaDB:ACA1_359020"/>